<reference evidence="3 4" key="1">
    <citation type="submission" date="2012-04" db="EMBL/GenBank/DDBJ databases">
        <authorList>
            <person name="Genoscope - CEA"/>
        </authorList>
    </citation>
    <scope>NUCLEOTIDE SEQUENCE [LARGE SCALE GENOMIC DNA]</scope>
    <source>
        <strain evidence="3 4">9717</strain>
    </source>
</reference>
<dbReference type="GO" id="GO:0008237">
    <property type="term" value="F:metallopeptidase activity"/>
    <property type="evidence" value="ECO:0007669"/>
    <property type="project" value="InterPro"/>
</dbReference>
<dbReference type="Proteomes" id="UP000003172">
    <property type="component" value="Unassembled WGS sequence"/>
</dbReference>
<evidence type="ECO:0000313" key="4">
    <source>
        <dbReference type="Proteomes" id="UP000003172"/>
    </source>
</evidence>
<dbReference type="RefSeq" id="WP_002761532.1">
    <property type="nucleotide sequence ID" value="NZ_HE972733.1"/>
</dbReference>
<organism evidence="3 4">
    <name type="scientific">Microcystis aeruginosa PCC 9717</name>
    <dbReference type="NCBI Taxonomy" id="1160286"/>
    <lineage>
        <taxon>Bacteria</taxon>
        <taxon>Bacillati</taxon>
        <taxon>Cyanobacteriota</taxon>
        <taxon>Cyanophyceae</taxon>
        <taxon>Oscillatoriophycideae</taxon>
        <taxon>Chroococcales</taxon>
        <taxon>Microcystaceae</taxon>
        <taxon>Microcystis</taxon>
    </lineage>
</organism>
<evidence type="ECO:0000259" key="2">
    <source>
        <dbReference type="Pfam" id="PF18885"/>
    </source>
</evidence>
<dbReference type="Pfam" id="PF18885">
    <property type="entry name" value="DUF5648"/>
    <property type="match status" value="1"/>
</dbReference>
<dbReference type="HOGENOM" id="CLU_469948_0_0_3"/>
<sequence>MNNGTNSSQALDRQIFFNDSLIMNPLEFDRDLSLSTDDLFNPHRQNDPEQLPGSVVPPSITPASEKLPGSVVPPSVTPASEQLPGSVVPPSITPASEQLPGSVVPPSITPASEQLPGSVVPPSIILVANQSSESVETSLVPLSIDVQNRLMADARTATINVTYHNYTPQAQAAFQYAVSIWESIIVSTIPIAVDAYWQPLDPSILGRASPNLFWRESPGTRPNTWYTSALANQLAGRDLAPNDGDMTSELNSTANWYFGTDGKTPANQYDFVTVALHEILHGLGNIGLMDYSGGQGSWGLGTGFPGIYDRFTENGAGQSLINTSLFPNPSVALGNQLTSNNLFFDGPNAVGANNGIRPKLYAPSQWQQGSSYAHLDELTYPRGNPNSLDTPYFSLGEAIHDPGPIPLGILKDEGWNLAPSPPPPTPPCPDPLTCPVYRFYNPISRGHFFTLNPAEKDNVIAHPEWQYTFEGVGFQAAQSPGNNLFPVFRFYNPISRGHFFTIDPAERDTVNGHPEWQYNFEGIGFYAYGASASLGSDVFRFYNPISRGHFFTTNPAERDNVLAHPDWSYTFEGVGFEATR</sequence>
<name>I4FSJ9_MICAE</name>
<dbReference type="InterPro" id="IPR043708">
    <property type="entry name" value="DUF5648"/>
</dbReference>
<feature type="domain" description="DUF5648" evidence="2">
    <location>
        <begin position="435"/>
        <end position="577"/>
    </location>
</feature>
<protein>
    <recommendedName>
        <fullName evidence="2">DUF5648 domain-containing protein</fullName>
    </recommendedName>
</protein>
<dbReference type="InterPro" id="IPR024079">
    <property type="entry name" value="MetalloPept_cat_dom_sf"/>
</dbReference>
<proteinExistence type="predicted"/>
<accession>I4FSJ9</accession>
<dbReference type="Gene3D" id="3.40.390.10">
    <property type="entry name" value="Collagenase (Catalytic Domain)"/>
    <property type="match status" value="1"/>
</dbReference>
<evidence type="ECO:0000256" key="1">
    <source>
        <dbReference type="SAM" id="MobiDB-lite"/>
    </source>
</evidence>
<gene>
    <name evidence="3" type="ORF">MICAB_5050001</name>
</gene>
<comment type="caution">
    <text evidence="3">The sequence shown here is derived from an EMBL/GenBank/DDBJ whole genome shotgun (WGS) entry which is preliminary data.</text>
</comment>
<dbReference type="EMBL" id="CAII01000452">
    <property type="protein sequence ID" value="CCH98624.1"/>
    <property type="molecule type" value="Genomic_DNA"/>
</dbReference>
<evidence type="ECO:0000313" key="3">
    <source>
        <dbReference type="EMBL" id="CCH98624.1"/>
    </source>
</evidence>
<feature type="region of interest" description="Disordered" evidence="1">
    <location>
        <begin position="39"/>
        <end position="86"/>
    </location>
</feature>
<dbReference type="AlphaFoldDB" id="I4FSJ9"/>